<evidence type="ECO:0000256" key="7">
    <source>
        <dbReference type="ARBA" id="ARBA00024603"/>
    </source>
</evidence>
<dbReference type="Pfam" id="PF01432">
    <property type="entry name" value="Peptidase_M3"/>
    <property type="match status" value="1"/>
</dbReference>
<comment type="similarity">
    <text evidence="1 9">Belongs to the peptidase M3 family.</text>
</comment>
<accession>A0A2T7NBS0</accession>
<evidence type="ECO:0000259" key="10">
    <source>
        <dbReference type="Pfam" id="PF01432"/>
    </source>
</evidence>
<dbReference type="EC" id="3.4.24.70" evidence="8"/>
<evidence type="ECO:0000256" key="6">
    <source>
        <dbReference type="ARBA" id="ARBA00023049"/>
    </source>
</evidence>
<proteinExistence type="inferred from homology"/>
<dbReference type="PANTHER" id="PTHR11804">
    <property type="entry name" value="PROTEASE M3 THIMET OLIGOPEPTIDASE-RELATED"/>
    <property type="match status" value="1"/>
</dbReference>
<comment type="catalytic activity">
    <reaction evidence="7">
        <text>Hydrolysis of oligopeptides, with broad specificity. Gly or Ala commonly occur as P1 or P1' residues, but more distant residues are also important, as is shown by the fact that Z-Gly-Pro-Gly-|-Gly-Pro-Ala is cleaved, but not Z-(Gly)(5).</text>
        <dbReference type="EC" id="3.4.24.70"/>
    </reaction>
</comment>
<keyword evidence="4 9" id="KW-0378">Hydrolase</keyword>
<dbReference type="GO" id="GO:0004222">
    <property type="term" value="F:metalloendopeptidase activity"/>
    <property type="evidence" value="ECO:0007669"/>
    <property type="project" value="UniProtKB-EC"/>
</dbReference>
<dbReference type="Pfam" id="PF19310">
    <property type="entry name" value="TOP_N"/>
    <property type="match status" value="1"/>
</dbReference>
<dbReference type="EMBL" id="PZQS01000014">
    <property type="protein sequence ID" value="PVD18613.1"/>
    <property type="molecule type" value="Genomic_DNA"/>
</dbReference>
<feature type="domain" description="Oligopeptidase A N-terminal" evidence="11">
    <location>
        <begin position="44"/>
        <end position="146"/>
    </location>
</feature>
<keyword evidence="3 9" id="KW-0479">Metal-binding</keyword>
<name>A0A2T7NBS0_POMCA</name>
<dbReference type="InterPro" id="IPR045666">
    <property type="entry name" value="OpdA_N"/>
</dbReference>
<keyword evidence="2 9" id="KW-0645">Protease</keyword>
<evidence type="ECO:0000256" key="8">
    <source>
        <dbReference type="ARBA" id="ARBA00026100"/>
    </source>
</evidence>
<organism evidence="12 13">
    <name type="scientific">Pomacea canaliculata</name>
    <name type="common">Golden apple snail</name>
    <dbReference type="NCBI Taxonomy" id="400727"/>
    <lineage>
        <taxon>Eukaryota</taxon>
        <taxon>Metazoa</taxon>
        <taxon>Spiralia</taxon>
        <taxon>Lophotrochozoa</taxon>
        <taxon>Mollusca</taxon>
        <taxon>Gastropoda</taxon>
        <taxon>Caenogastropoda</taxon>
        <taxon>Architaenioglossa</taxon>
        <taxon>Ampullarioidea</taxon>
        <taxon>Ampullariidae</taxon>
        <taxon>Pomacea</taxon>
    </lineage>
</organism>
<keyword evidence="13" id="KW-1185">Reference proteome</keyword>
<dbReference type="GO" id="GO:0046872">
    <property type="term" value="F:metal ion binding"/>
    <property type="evidence" value="ECO:0007669"/>
    <property type="project" value="UniProtKB-UniRule"/>
</dbReference>
<dbReference type="Proteomes" id="UP000245119">
    <property type="component" value="Linkage Group LG14"/>
</dbReference>
<keyword evidence="6 9" id="KW-0482">Metalloprotease</keyword>
<dbReference type="InterPro" id="IPR024077">
    <property type="entry name" value="Neurolysin/TOP_dom2"/>
</dbReference>
<dbReference type="PANTHER" id="PTHR11804:SF83">
    <property type="entry name" value="LD37516P"/>
    <property type="match status" value="1"/>
</dbReference>
<evidence type="ECO:0000259" key="11">
    <source>
        <dbReference type="Pfam" id="PF19310"/>
    </source>
</evidence>
<feature type="domain" description="Peptidase M3A/M3B catalytic" evidence="10">
    <location>
        <begin position="219"/>
        <end position="672"/>
    </location>
</feature>
<dbReference type="SUPFAM" id="SSF55486">
    <property type="entry name" value="Metalloproteases ('zincins'), catalytic domain"/>
    <property type="match status" value="1"/>
</dbReference>
<keyword evidence="5 9" id="KW-0862">Zinc</keyword>
<dbReference type="InterPro" id="IPR024079">
    <property type="entry name" value="MetalloPept_cat_dom_sf"/>
</dbReference>
<sequence>MQFKATPKFSAITPDLCVTGCAKLAIEYETRLGLHIENLKDISREKTFSDVFDPIEEVSVPLNTAWRTAKNLNYVCGSKMYRTVFSRIHSQVERAKNERWISEPLYYAVKEVSANSANLTDFQRRLVDLYLLEGRLNGIELHGNEKQRFVDTLKVLALERTNFRNRVMLCQGMYSHRIDNFGAISEMPRNILTYMAENHLNPSHGPWRLTLQQNIYQPFLEYCNDRTLRWNAWYAFNNRASVSFVDQNLGNHKLIEDLRRYRRDIAKLLGYENFFEMSMETKMAGSVENVLNMIETFKVKFRDVAQEEIADLQKFATSEGFKDKLQMWDLAYWRRRQQQHFFDIDHNLVAEYFPFKNVLHELFQLCKAMFGITIKDCSGEVETWHGDVQYFKVYDENDRHISSFFLDAYSRPEDKLGGAWMEMGQERSQLMGTMPFSYLVLNLPCPLSPSQPVLMRFSDVLSLFHEFGHGLQQLLTQVPYSELAGQRNVEWDAVQVCAGFLQHWLLEPSFLKKLSLHYVTKEKMPEELLMKLLKSHYHMSAYDMMRQLYLTAFDMELHISKNHWHEAMTHTWGEYMPLPLSEDDNHPCSFTHIMSDQYPAAYYSYQWARMIAADVFAAFKEVGIEDPEKVRATGKRFAETFLYLGGGVPASEIFRRFRGRDPSLQALQEHLGIK</sequence>
<comment type="cofactor">
    <cofactor evidence="9">
        <name>Zn(2+)</name>
        <dbReference type="ChEBI" id="CHEBI:29105"/>
    </cofactor>
    <text evidence="9">Binds 1 zinc ion.</text>
</comment>
<dbReference type="Gene3D" id="1.10.1370.10">
    <property type="entry name" value="Neurolysin, domain 3"/>
    <property type="match status" value="1"/>
</dbReference>
<evidence type="ECO:0000256" key="4">
    <source>
        <dbReference type="ARBA" id="ARBA00022801"/>
    </source>
</evidence>
<dbReference type="Gene3D" id="3.40.390.10">
    <property type="entry name" value="Collagenase (Catalytic Domain)"/>
    <property type="match status" value="1"/>
</dbReference>
<evidence type="ECO:0000313" key="13">
    <source>
        <dbReference type="Proteomes" id="UP000245119"/>
    </source>
</evidence>
<protein>
    <recommendedName>
        <fullName evidence="8">oligopeptidase A</fullName>
        <ecNumber evidence="8">3.4.24.70</ecNumber>
    </recommendedName>
</protein>
<dbReference type="GO" id="GO:0006508">
    <property type="term" value="P:proteolysis"/>
    <property type="evidence" value="ECO:0007669"/>
    <property type="project" value="UniProtKB-KW"/>
</dbReference>
<dbReference type="InterPro" id="IPR034005">
    <property type="entry name" value="M3A_DCP"/>
</dbReference>
<evidence type="ECO:0000313" key="12">
    <source>
        <dbReference type="EMBL" id="PVD18613.1"/>
    </source>
</evidence>
<dbReference type="InterPro" id="IPR045090">
    <property type="entry name" value="Pept_M3A_M3B"/>
</dbReference>
<dbReference type="Gene3D" id="1.10.1370.40">
    <property type="match status" value="1"/>
</dbReference>
<dbReference type="AlphaFoldDB" id="A0A2T7NBS0"/>
<evidence type="ECO:0000256" key="1">
    <source>
        <dbReference type="ARBA" id="ARBA00006040"/>
    </source>
</evidence>
<dbReference type="OrthoDB" id="534666at2759"/>
<evidence type="ECO:0000256" key="5">
    <source>
        <dbReference type="ARBA" id="ARBA00022833"/>
    </source>
</evidence>
<evidence type="ECO:0000256" key="9">
    <source>
        <dbReference type="RuleBase" id="RU003435"/>
    </source>
</evidence>
<reference evidence="12 13" key="1">
    <citation type="submission" date="2018-04" db="EMBL/GenBank/DDBJ databases">
        <title>The genome of golden apple snail Pomacea canaliculata provides insight into stress tolerance and invasive adaptation.</title>
        <authorList>
            <person name="Liu C."/>
            <person name="Liu B."/>
            <person name="Ren Y."/>
            <person name="Zhang Y."/>
            <person name="Wang H."/>
            <person name="Li S."/>
            <person name="Jiang F."/>
            <person name="Yin L."/>
            <person name="Zhang G."/>
            <person name="Qian W."/>
            <person name="Fan W."/>
        </authorList>
    </citation>
    <scope>NUCLEOTIDE SEQUENCE [LARGE SCALE GENOMIC DNA]</scope>
    <source>
        <strain evidence="12">SZHN2017</strain>
        <tissue evidence="12">Muscle</tissue>
    </source>
</reference>
<evidence type="ECO:0000256" key="2">
    <source>
        <dbReference type="ARBA" id="ARBA00022670"/>
    </source>
</evidence>
<evidence type="ECO:0000256" key="3">
    <source>
        <dbReference type="ARBA" id="ARBA00022723"/>
    </source>
</evidence>
<dbReference type="CDD" id="cd06456">
    <property type="entry name" value="M3A_DCP"/>
    <property type="match status" value="1"/>
</dbReference>
<comment type="caution">
    <text evidence="12">The sequence shown here is derived from an EMBL/GenBank/DDBJ whole genome shotgun (WGS) entry which is preliminary data.</text>
</comment>
<dbReference type="InterPro" id="IPR001567">
    <property type="entry name" value="Pept_M3A_M3B_dom"/>
</dbReference>
<gene>
    <name evidence="12" type="ORF">C0Q70_21163</name>
</gene>